<evidence type="ECO:0000313" key="9">
    <source>
        <dbReference type="Proteomes" id="UP000010473"/>
    </source>
</evidence>
<dbReference type="InterPro" id="IPR014777">
    <property type="entry name" value="4pyrrole_Mease_sub1"/>
</dbReference>
<dbReference type="EC" id="2.1.1.198" evidence="6"/>
<proteinExistence type="inferred from homology"/>
<dbReference type="PIRSF" id="PIRSF005917">
    <property type="entry name" value="MTase_YraL"/>
    <property type="match status" value="1"/>
</dbReference>
<dbReference type="Gene3D" id="3.30.950.10">
    <property type="entry name" value="Methyltransferase, Cobalt-precorrin-4 Transmethylase, Domain 2"/>
    <property type="match status" value="1"/>
</dbReference>
<dbReference type="PANTHER" id="PTHR46111">
    <property type="entry name" value="RIBOSOMAL RNA SMALL SUBUNIT METHYLTRANSFERASE I"/>
    <property type="match status" value="1"/>
</dbReference>
<evidence type="ECO:0000313" key="8">
    <source>
        <dbReference type="EMBL" id="AFZ36294.1"/>
    </source>
</evidence>
<dbReference type="Proteomes" id="UP000010473">
    <property type="component" value="Chromosome"/>
</dbReference>
<dbReference type="InterPro" id="IPR018063">
    <property type="entry name" value="SAM_MeTrfase_RsmI_CS"/>
</dbReference>
<dbReference type="GO" id="GO:0005737">
    <property type="term" value="C:cytoplasm"/>
    <property type="evidence" value="ECO:0007669"/>
    <property type="project" value="UniProtKB-SubCell"/>
</dbReference>
<evidence type="ECO:0000256" key="2">
    <source>
        <dbReference type="ARBA" id="ARBA00022552"/>
    </source>
</evidence>
<dbReference type="Pfam" id="PF00590">
    <property type="entry name" value="TP_methylase"/>
    <property type="match status" value="1"/>
</dbReference>
<comment type="subcellular location">
    <subcellularLocation>
        <location evidence="6">Cytoplasm</location>
    </subcellularLocation>
</comment>
<evidence type="ECO:0000256" key="5">
    <source>
        <dbReference type="ARBA" id="ARBA00022691"/>
    </source>
</evidence>
<evidence type="ECO:0000256" key="3">
    <source>
        <dbReference type="ARBA" id="ARBA00022603"/>
    </source>
</evidence>
<keyword evidence="4 6" id="KW-0808">Transferase</keyword>
<comment type="function">
    <text evidence="6">Catalyzes the 2'-O-methylation of the ribose of cytidine 1402 (C1402) in 16S rRNA.</text>
</comment>
<protein>
    <recommendedName>
        <fullName evidence="6">Ribosomal RNA small subunit methyltransferase I</fullName>
        <ecNumber evidence="6">2.1.1.198</ecNumber>
    </recommendedName>
    <alternativeName>
        <fullName evidence="6">16S rRNA 2'-O-ribose C1402 methyltransferase</fullName>
    </alternativeName>
    <alternativeName>
        <fullName evidence="6">rRNA (cytidine-2'-O-)-methyltransferase RsmI</fullName>
    </alternativeName>
</protein>
<sequence length="289" mass="32172">MSKNLVLGKLYLVGTPIGNVEDITLRAIRILQEVDLIAAEDTRHTGKLLQHLQINTSQISYHEHNQATRIPELLTRLQEGKDIAVVSDAGMPSISDPGYQLVKAAVELGIEVIPIPGITAAITALAASGLATARFVFEGFLPYKNKERTTRLDEIKDQSRTMIFYEAPHRLLSTLKDLEQVLGSERKIVLARELTKLYEEFWRGTIADAIALYTEVRQPKGEYTLVIAGKPVATNVTLSETELKHQLEQLLQQGMNKSQASRHLASLTTQSRQEIYQIAIAMSKQNSES</sequence>
<dbReference type="PROSITE" id="PS01296">
    <property type="entry name" value="RSMI"/>
    <property type="match status" value="1"/>
</dbReference>
<organism evidence="8 9">
    <name type="scientific">Stanieria cyanosphaera (strain ATCC 29371 / PCC 7437)</name>
    <dbReference type="NCBI Taxonomy" id="111780"/>
    <lineage>
        <taxon>Bacteria</taxon>
        <taxon>Bacillati</taxon>
        <taxon>Cyanobacteriota</taxon>
        <taxon>Cyanophyceae</taxon>
        <taxon>Pleurocapsales</taxon>
        <taxon>Dermocarpellaceae</taxon>
        <taxon>Stanieria</taxon>
    </lineage>
</organism>
<dbReference type="InterPro" id="IPR000878">
    <property type="entry name" value="4pyrrol_Mease"/>
</dbReference>
<dbReference type="HAMAP" id="MF_01877">
    <property type="entry name" value="16SrRNA_methyltr_I"/>
    <property type="match status" value="1"/>
</dbReference>
<keyword evidence="2 6" id="KW-0698">rRNA processing</keyword>
<dbReference type="PANTHER" id="PTHR46111:SF1">
    <property type="entry name" value="RIBOSOMAL RNA SMALL SUBUNIT METHYLTRANSFERASE I"/>
    <property type="match status" value="1"/>
</dbReference>
<dbReference type="OrthoDB" id="9809084at2"/>
<evidence type="ECO:0000256" key="6">
    <source>
        <dbReference type="HAMAP-Rule" id="MF_01877"/>
    </source>
</evidence>
<dbReference type="STRING" id="111780.Sta7437_2770"/>
<dbReference type="Gene3D" id="3.40.1010.10">
    <property type="entry name" value="Cobalt-precorrin-4 Transmethylase, Domain 1"/>
    <property type="match status" value="1"/>
</dbReference>
<dbReference type="NCBIfam" id="TIGR00096">
    <property type="entry name" value="16S rRNA (cytidine(1402)-2'-O)-methyltransferase"/>
    <property type="match status" value="1"/>
</dbReference>
<comment type="catalytic activity">
    <reaction evidence="6">
        <text>cytidine(1402) in 16S rRNA + S-adenosyl-L-methionine = 2'-O-methylcytidine(1402) in 16S rRNA + S-adenosyl-L-homocysteine + H(+)</text>
        <dbReference type="Rhea" id="RHEA:42924"/>
        <dbReference type="Rhea" id="RHEA-COMP:10285"/>
        <dbReference type="Rhea" id="RHEA-COMP:10286"/>
        <dbReference type="ChEBI" id="CHEBI:15378"/>
        <dbReference type="ChEBI" id="CHEBI:57856"/>
        <dbReference type="ChEBI" id="CHEBI:59789"/>
        <dbReference type="ChEBI" id="CHEBI:74495"/>
        <dbReference type="ChEBI" id="CHEBI:82748"/>
        <dbReference type="EC" id="2.1.1.198"/>
    </reaction>
</comment>
<dbReference type="CDD" id="cd11648">
    <property type="entry name" value="RsmI"/>
    <property type="match status" value="1"/>
</dbReference>
<dbReference type="EMBL" id="CP003653">
    <property type="protein sequence ID" value="AFZ36294.1"/>
    <property type="molecule type" value="Genomic_DNA"/>
</dbReference>
<dbReference type="FunFam" id="3.30.950.10:FF:000002">
    <property type="entry name" value="Ribosomal RNA small subunit methyltransferase I"/>
    <property type="match status" value="1"/>
</dbReference>
<dbReference type="GO" id="GO:0070677">
    <property type="term" value="F:rRNA (cytosine-2'-O-)-methyltransferase activity"/>
    <property type="evidence" value="ECO:0007669"/>
    <property type="project" value="UniProtKB-UniRule"/>
</dbReference>
<dbReference type="InterPro" id="IPR035996">
    <property type="entry name" value="4pyrrol_Methylase_sf"/>
</dbReference>
<accession>K9XW48</accession>
<keyword evidence="3 6" id="KW-0489">Methyltransferase</keyword>
<dbReference type="eggNOG" id="COG0313">
    <property type="taxonomic scope" value="Bacteria"/>
</dbReference>
<evidence type="ECO:0000256" key="1">
    <source>
        <dbReference type="ARBA" id="ARBA00022490"/>
    </source>
</evidence>
<dbReference type="AlphaFoldDB" id="K9XW48"/>
<evidence type="ECO:0000256" key="4">
    <source>
        <dbReference type="ARBA" id="ARBA00022679"/>
    </source>
</evidence>
<dbReference type="InterPro" id="IPR008189">
    <property type="entry name" value="rRNA_ssu_MeTfrase_I"/>
</dbReference>
<comment type="similarity">
    <text evidence="6">Belongs to the methyltransferase superfamily. RsmI family.</text>
</comment>
<dbReference type="RefSeq" id="WP_015193962.1">
    <property type="nucleotide sequence ID" value="NC_019748.1"/>
</dbReference>
<dbReference type="InterPro" id="IPR014776">
    <property type="entry name" value="4pyrrole_Mease_sub2"/>
</dbReference>
<dbReference type="PATRIC" id="fig|111780.3.peg.2885"/>
<keyword evidence="1 6" id="KW-0963">Cytoplasm</keyword>
<evidence type="ECO:0000259" key="7">
    <source>
        <dbReference type="Pfam" id="PF00590"/>
    </source>
</evidence>
<name>K9XW48_STAC7</name>
<reference evidence="9" key="1">
    <citation type="journal article" date="2013" name="Proc. Natl. Acad. Sci. U.S.A.">
        <title>Improving the coverage of the cyanobacterial phylum using diversity-driven genome sequencing.</title>
        <authorList>
            <person name="Shih P.M."/>
            <person name="Wu D."/>
            <person name="Latifi A."/>
            <person name="Axen S.D."/>
            <person name="Fewer D.P."/>
            <person name="Talla E."/>
            <person name="Calteau A."/>
            <person name="Cai F."/>
            <person name="Tandeau de Marsac N."/>
            <person name="Rippka R."/>
            <person name="Herdman M."/>
            <person name="Sivonen K."/>
            <person name="Coursin T."/>
            <person name="Laurent T."/>
            <person name="Goodwin L."/>
            <person name="Nolan M."/>
            <person name="Davenport K.W."/>
            <person name="Han C.S."/>
            <person name="Rubin E.M."/>
            <person name="Eisen J.A."/>
            <person name="Woyke T."/>
            <person name="Gugger M."/>
            <person name="Kerfeld C.A."/>
        </authorList>
    </citation>
    <scope>NUCLEOTIDE SEQUENCE [LARGE SCALE GENOMIC DNA]</scope>
    <source>
        <strain evidence="9">ATCC 29371 / PCC 7437</strain>
    </source>
</reference>
<keyword evidence="9" id="KW-1185">Reference proteome</keyword>
<dbReference type="KEGG" id="scs:Sta7437_2770"/>
<dbReference type="SUPFAM" id="SSF53790">
    <property type="entry name" value="Tetrapyrrole methylase"/>
    <property type="match status" value="1"/>
</dbReference>
<dbReference type="FunFam" id="3.40.1010.10:FF:000002">
    <property type="entry name" value="Ribosomal RNA small subunit methyltransferase I"/>
    <property type="match status" value="1"/>
</dbReference>
<keyword evidence="5 6" id="KW-0949">S-adenosyl-L-methionine</keyword>
<dbReference type="HOGENOM" id="CLU_044779_2_0_3"/>
<feature type="domain" description="Tetrapyrrole methylase" evidence="7">
    <location>
        <begin position="9"/>
        <end position="209"/>
    </location>
</feature>
<gene>
    <name evidence="6" type="primary">rsmI</name>
    <name evidence="8" type="ordered locus">Sta7437_2770</name>
</gene>